<evidence type="ECO:0000256" key="2">
    <source>
        <dbReference type="ARBA" id="ARBA00005189"/>
    </source>
</evidence>
<dbReference type="Pfam" id="PF13649">
    <property type="entry name" value="Methyltransf_25"/>
    <property type="match status" value="1"/>
</dbReference>
<dbReference type="GO" id="GO:0000234">
    <property type="term" value="F:phosphoethanolamine N-methyltransferase activity"/>
    <property type="evidence" value="ECO:0007669"/>
    <property type="project" value="UniProtKB-EC"/>
</dbReference>
<dbReference type="Pfam" id="PF13489">
    <property type="entry name" value="Methyltransf_23"/>
    <property type="match status" value="1"/>
</dbReference>
<dbReference type="EC" id="2.1.1.103" evidence="5"/>
<evidence type="ECO:0000313" key="11">
    <source>
        <dbReference type="Proteomes" id="UP000887568"/>
    </source>
</evidence>
<protein>
    <recommendedName>
        <fullName evidence="5">phosphoethanolamine N-methyltransferase</fullName>
        <ecNumber evidence="5">2.1.1.103</ecNumber>
    </recommendedName>
</protein>
<organism evidence="10 11">
    <name type="scientific">Patiria miniata</name>
    <name type="common">Bat star</name>
    <name type="synonym">Asterina miniata</name>
    <dbReference type="NCBI Taxonomy" id="46514"/>
    <lineage>
        <taxon>Eukaryota</taxon>
        <taxon>Metazoa</taxon>
        <taxon>Echinodermata</taxon>
        <taxon>Eleutherozoa</taxon>
        <taxon>Asterozoa</taxon>
        <taxon>Asteroidea</taxon>
        <taxon>Valvatacea</taxon>
        <taxon>Valvatida</taxon>
        <taxon>Asterinidae</taxon>
        <taxon>Patiria</taxon>
    </lineage>
</organism>
<keyword evidence="4" id="KW-0808">Transferase</keyword>
<evidence type="ECO:0000259" key="9">
    <source>
        <dbReference type="Pfam" id="PF13649"/>
    </source>
</evidence>
<dbReference type="RefSeq" id="XP_038078651.1">
    <property type="nucleotide sequence ID" value="XM_038222723.1"/>
</dbReference>
<dbReference type="InterPro" id="IPR041698">
    <property type="entry name" value="Methyltransf_25"/>
</dbReference>
<evidence type="ECO:0000256" key="8">
    <source>
        <dbReference type="ARBA" id="ARBA00047841"/>
    </source>
</evidence>
<evidence type="ECO:0000256" key="1">
    <source>
        <dbReference type="ARBA" id="ARBA00004969"/>
    </source>
</evidence>
<dbReference type="CDD" id="cd02440">
    <property type="entry name" value="AdoMet_MTases"/>
    <property type="match status" value="2"/>
</dbReference>
<dbReference type="Gene3D" id="3.40.50.150">
    <property type="entry name" value="Vaccinia Virus protein VP39"/>
    <property type="match status" value="2"/>
</dbReference>
<comment type="pathway">
    <text evidence="1">Phospholipid metabolism; phosphatidylcholine biosynthesis.</text>
</comment>
<dbReference type="GeneID" id="119745982"/>
<reference evidence="10" key="1">
    <citation type="submission" date="2022-11" db="UniProtKB">
        <authorList>
            <consortium name="EnsemblMetazoa"/>
        </authorList>
    </citation>
    <scope>IDENTIFICATION</scope>
</reference>
<proteinExistence type="predicted"/>
<comment type="catalytic activity">
    <reaction evidence="7">
        <text>phosphoethanolamine + S-adenosyl-L-methionine = N-methylethanolamine phosphate + S-adenosyl-L-homocysteine + H(+)</text>
        <dbReference type="Rhea" id="RHEA:20365"/>
        <dbReference type="ChEBI" id="CHEBI:15378"/>
        <dbReference type="ChEBI" id="CHEBI:57781"/>
        <dbReference type="ChEBI" id="CHEBI:57856"/>
        <dbReference type="ChEBI" id="CHEBI:58190"/>
        <dbReference type="ChEBI" id="CHEBI:59789"/>
        <dbReference type="EC" id="2.1.1.103"/>
    </reaction>
    <physiologicalReaction direction="left-to-right" evidence="7">
        <dbReference type="Rhea" id="RHEA:20366"/>
    </physiologicalReaction>
</comment>
<dbReference type="SUPFAM" id="SSF53335">
    <property type="entry name" value="S-adenosyl-L-methionine-dependent methyltransferases"/>
    <property type="match status" value="2"/>
</dbReference>
<keyword evidence="11" id="KW-1185">Reference proteome</keyword>
<comment type="catalytic activity">
    <reaction evidence="6">
        <text>N,N-dimethylethanolamine phosphate + S-adenosyl-L-methionine = phosphocholine + S-adenosyl-L-homocysteine + H(+)</text>
        <dbReference type="Rhea" id="RHEA:25325"/>
        <dbReference type="ChEBI" id="CHEBI:15378"/>
        <dbReference type="ChEBI" id="CHEBI:57856"/>
        <dbReference type="ChEBI" id="CHEBI:58641"/>
        <dbReference type="ChEBI" id="CHEBI:59789"/>
        <dbReference type="ChEBI" id="CHEBI:295975"/>
        <dbReference type="EC" id="2.1.1.103"/>
    </reaction>
    <physiologicalReaction direction="left-to-right" evidence="6">
        <dbReference type="Rhea" id="RHEA:25326"/>
    </physiologicalReaction>
</comment>
<dbReference type="PANTHER" id="PTHR44307:SF2">
    <property type="entry name" value="PHOSPHOETHANOLAMINE METHYLTRANSFERASE ISOFORM X1"/>
    <property type="match status" value="1"/>
</dbReference>
<dbReference type="Proteomes" id="UP000887568">
    <property type="component" value="Unplaced"/>
</dbReference>
<dbReference type="OrthoDB" id="8300214at2759"/>
<dbReference type="OMA" id="KSYWTEH"/>
<comment type="catalytic activity">
    <reaction evidence="8">
        <text>N-methylethanolamine phosphate + S-adenosyl-L-methionine = N,N-dimethylethanolamine phosphate + S-adenosyl-L-homocysteine + H(+)</text>
        <dbReference type="Rhea" id="RHEA:25321"/>
        <dbReference type="ChEBI" id="CHEBI:15378"/>
        <dbReference type="ChEBI" id="CHEBI:57781"/>
        <dbReference type="ChEBI" id="CHEBI:57856"/>
        <dbReference type="ChEBI" id="CHEBI:58641"/>
        <dbReference type="ChEBI" id="CHEBI:59789"/>
        <dbReference type="EC" id="2.1.1.103"/>
    </reaction>
    <physiologicalReaction direction="left-to-right" evidence="8">
        <dbReference type="Rhea" id="RHEA:25322"/>
    </physiologicalReaction>
</comment>
<dbReference type="GO" id="GO:0032259">
    <property type="term" value="P:methylation"/>
    <property type="evidence" value="ECO:0007669"/>
    <property type="project" value="UniProtKB-KW"/>
</dbReference>
<evidence type="ECO:0000256" key="5">
    <source>
        <dbReference type="ARBA" id="ARBA00035674"/>
    </source>
</evidence>
<dbReference type="EnsemblMetazoa" id="XM_038222723.1">
    <property type="protein sequence ID" value="XP_038078651.1"/>
    <property type="gene ID" value="LOC119745982"/>
</dbReference>
<accession>A0A914BSR4</accession>
<evidence type="ECO:0000256" key="7">
    <source>
        <dbReference type="ARBA" id="ARBA00047622"/>
    </source>
</evidence>
<name>A0A914BSR4_PATMI</name>
<feature type="domain" description="Methyltransferase" evidence="9">
    <location>
        <begin position="68"/>
        <end position="161"/>
    </location>
</feature>
<evidence type="ECO:0000256" key="4">
    <source>
        <dbReference type="ARBA" id="ARBA00022679"/>
    </source>
</evidence>
<sequence length="525" mass="59511">MADESKISSSTENGSDDGARSLMTDFWCDHSKDATLEEMMLDTQARALCVEEQPEILSLLPSIAGKRVLELGAGIGRFTGVLAESAKHVTAVDFMATFLDKNREVNSHHDNIEFFQADVTKLDFDQGSFDVIFSNWLMMYLTDEEVIQLASNTLRWLTDGGYLFFRESCFHQSGNKKRDFNPTVYRKPAQYNAIFQGTALQMDSIQNGDKIGAGFDLIFSRSVQSYIKLKKNQNQFCWLMQKVKRDTDANHGFETFQQFLDNQQYTRQGILRYEKIFGDGYISTGGPQTTEEFVAMLDLKPGQRVLDVGAGIGGGDFYMAKTYGVEVVGMDLSSNMIEIAMERASEYRDLKVQFEIADVTKRDYAPESFDVVYSRDTLLHIDDKGALFHKFLTWLKPGGQLLISDYCCGDLPHTDAFKSYVAQRGYTLYTPKAYGKLLETAGFINVKAEDRSWQFMEVLEEEKAKVEQEKEEFVKQFSEADFQYLIDGWTNKLTRSKAGDQKWGLFTAEKAGTSQLQGGHCNECL</sequence>
<comment type="pathway">
    <text evidence="2">Lipid metabolism.</text>
</comment>
<dbReference type="AlphaFoldDB" id="A0A914BSR4"/>
<dbReference type="InterPro" id="IPR029063">
    <property type="entry name" value="SAM-dependent_MTases_sf"/>
</dbReference>
<evidence type="ECO:0000256" key="3">
    <source>
        <dbReference type="ARBA" id="ARBA00022603"/>
    </source>
</evidence>
<evidence type="ECO:0000256" key="6">
    <source>
        <dbReference type="ARBA" id="ARBA00047619"/>
    </source>
</evidence>
<evidence type="ECO:0000313" key="10">
    <source>
        <dbReference type="EnsemblMetazoa" id="XP_038078651.1"/>
    </source>
</evidence>
<dbReference type="PANTHER" id="PTHR44307">
    <property type="entry name" value="PHOSPHOETHANOLAMINE METHYLTRANSFERASE"/>
    <property type="match status" value="1"/>
</dbReference>
<keyword evidence="3" id="KW-0489">Methyltransferase</keyword>